<accession>A8PNX6</accession>
<dbReference type="STRING" id="59196.RICGR_1143"/>
<proteinExistence type="inferred from homology"/>
<keyword evidence="6" id="KW-1185">Reference proteome</keyword>
<dbReference type="AlphaFoldDB" id="A8PNX6"/>
<evidence type="ECO:0000256" key="2">
    <source>
        <dbReference type="ARBA" id="ARBA00020112"/>
    </source>
</evidence>
<evidence type="ECO:0000256" key="4">
    <source>
        <dbReference type="HAMAP-Rule" id="MF_00262"/>
    </source>
</evidence>
<dbReference type="RefSeq" id="WP_006035267.1">
    <property type="nucleotide sequence ID" value="NZ_AAQJ02000001.1"/>
</dbReference>
<evidence type="ECO:0000256" key="3">
    <source>
        <dbReference type="ARBA" id="ARBA00025265"/>
    </source>
</evidence>
<dbReference type="Pfam" id="PF03776">
    <property type="entry name" value="MinE"/>
    <property type="match status" value="1"/>
</dbReference>
<dbReference type="EMBL" id="AAQJ02000001">
    <property type="protein sequence ID" value="EDP46284.1"/>
    <property type="molecule type" value="Genomic_DNA"/>
</dbReference>
<comment type="similarity">
    <text evidence="1 4">Belongs to the MinE family.</text>
</comment>
<dbReference type="InterPro" id="IPR036707">
    <property type="entry name" value="MinE_sf"/>
</dbReference>
<gene>
    <name evidence="4 5" type="primary">minE</name>
    <name evidence="5" type="ORF">RICGR_1143</name>
</gene>
<reference evidence="5" key="2">
    <citation type="submission" date="2007-10" db="EMBL/GenBank/DDBJ databases">
        <authorList>
            <person name="Myers G.S."/>
        </authorList>
    </citation>
    <scope>NUCLEOTIDE SEQUENCE [LARGE SCALE GENOMIC DNA]</scope>
</reference>
<evidence type="ECO:0000313" key="5">
    <source>
        <dbReference type="EMBL" id="EDP46284.1"/>
    </source>
</evidence>
<dbReference type="HAMAP" id="MF_00262">
    <property type="entry name" value="MinE"/>
    <property type="match status" value="1"/>
</dbReference>
<evidence type="ECO:0000313" key="6">
    <source>
        <dbReference type="Proteomes" id="UP000054075"/>
    </source>
</evidence>
<dbReference type="NCBIfam" id="TIGR01215">
    <property type="entry name" value="minE"/>
    <property type="match status" value="1"/>
</dbReference>
<dbReference type="GO" id="GO:0032955">
    <property type="term" value="P:regulation of division septum assembly"/>
    <property type="evidence" value="ECO:0007669"/>
    <property type="project" value="InterPro"/>
</dbReference>
<dbReference type="Gene3D" id="3.30.1070.10">
    <property type="entry name" value="Cell division topological specificity factor MinE"/>
    <property type="match status" value="1"/>
</dbReference>
<dbReference type="InterPro" id="IPR005527">
    <property type="entry name" value="MinE"/>
</dbReference>
<sequence length="91" mass="10461">MSLLNYIFRSRQENSATQAKKRLQFILSHNCGKSNIDFQKLQQKISEAIINIIREDTSIDIDHNNVQVELEKTGDFSVLELNITLPNEEVA</sequence>
<dbReference type="GO" id="GO:0051301">
    <property type="term" value="P:cell division"/>
    <property type="evidence" value="ECO:0007669"/>
    <property type="project" value="UniProtKB-KW"/>
</dbReference>
<keyword evidence="4" id="KW-0131">Cell cycle</keyword>
<dbReference type="eggNOG" id="COG0851">
    <property type="taxonomic scope" value="Bacteria"/>
</dbReference>
<keyword evidence="4 5" id="KW-0132">Cell division</keyword>
<dbReference type="Proteomes" id="UP000054075">
    <property type="component" value="Unassembled WGS sequence"/>
</dbReference>
<protein>
    <recommendedName>
        <fullName evidence="2 4">Cell division topological specificity factor</fullName>
    </recommendedName>
</protein>
<name>A8PNX6_9COXI</name>
<dbReference type="SUPFAM" id="SSF55229">
    <property type="entry name" value="Cell division protein MinE topological specificity domain"/>
    <property type="match status" value="1"/>
</dbReference>
<dbReference type="NCBIfam" id="NF001422">
    <property type="entry name" value="PRK00296.1"/>
    <property type="match status" value="1"/>
</dbReference>
<dbReference type="OrthoDB" id="9802655at2"/>
<comment type="caution">
    <text evidence="5">The sequence shown here is derived from an EMBL/GenBank/DDBJ whole genome shotgun (WGS) entry which is preliminary data.</text>
</comment>
<comment type="function">
    <text evidence="3 4">Prevents the cell division inhibition by proteins MinC and MinD at internal division sites while permitting inhibition at polar sites. This ensures cell division at the proper site by restricting the formation of a division septum at the midpoint of the long axis of the cell.</text>
</comment>
<reference evidence="5" key="1">
    <citation type="submission" date="2006-04" db="EMBL/GenBank/DDBJ databases">
        <authorList>
            <person name="Seshadri R."/>
            <person name="Federici B.A."/>
        </authorList>
    </citation>
    <scope>NUCLEOTIDE SEQUENCE [LARGE SCALE GENOMIC DNA]</scope>
</reference>
<evidence type="ECO:0000256" key="1">
    <source>
        <dbReference type="ARBA" id="ARBA00008168"/>
    </source>
</evidence>
<organism evidence="5 6">
    <name type="scientific">Rickettsiella grylli</name>
    <dbReference type="NCBI Taxonomy" id="59196"/>
    <lineage>
        <taxon>Bacteria</taxon>
        <taxon>Pseudomonadati</taxon>
        <taxon>Pseudomonadota</taxon>
        <taxon>Gammaproteobacteria</taxon>
        <taxon>Legionellales</taxon>
        <taxon>Coxiellaceae</taxon>
        <taxon>Rickettsiella</taxon>
    </lineage>
</organism>